<dbReference type="EMBL" id="LZIT01000215">
    <property type="protein sequence ID" value="OBG34359.1"/>
    <property type="molecule type" value="Genomic_DNA"/>
</dbReference>
<evidence type="ECO:0000313" key="1">
    <source>
        <dbReference type="EMBL" id="OBG34359.1"/>
    </source>
</evidence>
<organism evidence="1 2">
    <name type="scientific">Mycobacterium alsense</name>
    <dbReference type="NCBI Taxonomy" id="324058"/>
    <lineage>
        <taxon>Bacteria</taxon>
        <taxon>Bacillati</taxon>
        <taxon>Actinomycetota</taxon>
        <taxon>Actinomycetes</taxon>
        <taxon>Mycobacteriales</taxon>
        <taxon>Mycobacteriaceae</taxon>
        <taxon>Mycobacterium</taxon>
    </lineage>
</organism>
<sequence length="99" mass="10799">MAKISAFRSDEARAAYCRLYDAALATNPMPLTETCNRFRASSRFSSSSVRTKRCTTARRSRPASGGDCPGGVELLDNANHIVTVDQPEVVEHLLAGFLH</sequence>
<dbReference type="AlphaFoldDB" id="A0ABD6NXG8"/>
<evidence type="ECO:0000313" key="2">
    <source>
        <dbReference type="Proteomes" id="UP000092086"/>
    </source>
</evidence>
<dbReference type="RefSeq" id="WP_067321491.1">
    <property type="nucleotide sequence ID" value="NZ_LZIT01000215.1"/>
</dbReference>
<gene>
    <name evidence="1" type="ORF">A5672_22925</name>
</gene>
<protein>
    <recommendedName>
        <fullName evidence="3">AB hydrolase-1 domain-containing protein</fullName>
    </recommendedName>
</protein>
<accession>A0ABD6NXG8</accession>
<comment type="caution">
    <text evidence="1">The sequence shown here is derived from an EMBL/GenBank/DDBJ whole genome shotgun (WGS) entry which is preliminary data.</text>
</comment>
<name>A0ABD6NXG8_9MYCO</name>
<dbReference type="Proteomes" id="UP000092086">
    <property type="component" value="Unassembled WGS sequence"/>
</dbReference>
<proteinExistence type="predicted"/>
<evidence type="ECO:0008006" key="3">
    <source>
        <dbReference type="Google" id="ProtNLM"/>
    </source>
</evidence>
<reference evidence="1 2" key="1">
    <citation type="submission" date="2016-06" db="EMBL/GenBank/DDBJ databases">
        <authorList>
            <person name="Sutton G."/>
            <person name="Brinkac L."/>
            <person name="Sanka R."/>
            <person name="Adams M."/>
            <person name="Lau E."/>
            <person name="Sam S."/>
            <person name="Sreng N."/>
            <person name="Him V."/>
            <person name="Kerleguer A."/>
            <person name="Cheng S."/>
        </authorList>
    </citation>
    <scope>NUCLEOTIDE SEQUENCE [LARGE SCALE GENOMIC DNA]</scope>
    <source>
        <strain evidence="1 2">E2978</strain>
    </source>
</reference>